<feature type="compositionally biased region" description="Basic and acidic residues" evidence="2">
    <location>
        <begin position="423"/>
        <end position="434"/>
    </location>
</feature>
<keyword evidence="1" id="KW-0175">Coiled coil</keyword>
<feature type="non-terminal residue" evidence="3">
    <location>
        <position position="494"/>
    </location>
</feature>
<evidence type="ECO:0000313" key="4">
    <source>
        <dbReference type="Proteomes" id="UP001152795"/>
    </source>
</evidence>
<dbReference type="InterPro" id="IPR001878">
    <property type="entry name" value="Znf_CCHC"/>
</dbReference>
<dbReference type="GO" id="GO:0008270">
    <property type="term" value="F:zinc ion binding"/>
    <property type="evidence" value="ECO:0007669"/>
    <property type="project" value="InterPro"/>
</dbReference>
<organism evidence="3 4">
    <name type="scientific">Paramuricea clavata</name>
    <name type="common">Red gorgonian</name>
    <name type="synonym">Violescent sea-whip</name>
    <dbReference type="NCBI Taxonomy" id="317549"/>
    <lineage>
        <taxon>Eukaryota</taxon>
        <taxon>Metazoa</taxon>
        <taxon>Cnidaria</taxon>
        <taxon>Anthozoa</taxon>
        <taxon>Octocorallia</taxon>
        <taxon>Malacalcyonacea</taxon>
        <taxon>Plexauridae</taxon>
        <taxon>Paramuricea</taxon>
    </lineage>
</organism>
<dbReference type="OrthoDB" id="5984724at2759"/>
<dbReference type="PANTHER" id="PTHR47331">
    <property type="entry name" value="PHD-TYPE DOMAIN-CONTAINING PROTEIN"/>
    <property type="match status" value="1"/>
</dbReference>
<sequence length="494" mass="56717">MRKLAAELELTKQRTEEARKVAELNNSRAENAERQLVEDCDTVKDFLTKHNFTTGSPEGVPVETITRSPIKLKGVDLPKFSGEDKTNYEPWKAAFMAMVDVQNIPVGEKILRLQSCLAGKALTLVKDLGYSSAAYERAKSKLEKRYGGERREQIKQLKTLRNWPKVRSHNLQDLEEFQALLERILITINNCGSLQDQSLNLSAKEKLTERDVEAYKYCLIDYAREDCFESLVDLVELRVQVIGEAREETEGFGKKNEERGNKNRDERPRFRGFNTRFSTRHCIVSTCKQDHPPWVCDAFKRLPVQKRKELISKSSRCYRCLAAGHHSKDCRKARKCGVDGCQSNNHSSYLHESTPQNGKTNARQQLEPDAPTFYPRQPPAQEARTEQSGRMDINNQQRDESSTQERTHKTNGESAWPTTPSKDVQKSDQCERRSTTKTYATKNYEFSSIDPTHFSSLKRLYRVTGWIKRFIANCKIRGKSGRNYERTLSSAEVS</sequence>
<name>A0A7D9L5X8_PARCT</name>
<feature type="compositionally biased region" description="Basic and acidic residues" evidence="2">
    <location>
        <begin position="250"/>
        <end position="269"/>
    </location>
</feature>
<accession>A0A7D9L5X8</accession>
<keyword evidence="4" id="KW-1185">Reference proteome</keyword>
<feature type="region of interest" description="Disordered" evidence="2">
    <location>
        <begin position="369"/>
        <end position="434"/>
    </location>
</feature>
<feature type="coiled-coil region" evidence="1">
    <location>
        <begin position="1"/>
        <end position="32"/>
    </location>
</feature>
<dbReference type="InterPro" id="IPR005312">
    <property type="entry name" value="DUF1759"/>
</dbReference>
<dbReference type="PANTHER" id="PTHR47331:SF5">
    <property type="entry name" value="RIBONUCLEASE H"/>
    <property type="match status" value="1"/>
</dbReference>
<reference evidence="3" key="1">
    <citation type="submission" date="2020-04" db="EMBL/GenBank/DDBJ databases">
        <authorList>
            <person name="Alioto T."/>
            <person name="Alioto T."/>
            <person name="Gomez Garrido J."/>
        </authorList>
    </citation>
    <scope>NUCLEOTIDE SEQUENCE</scope>
    <source>
        <strain evidence="3">A484AB</strain>
    </source>
</reference>
<proteinExistence type="predicted"/>
<evidence type="ECO:0000256" key="1">
    <source>
        <dbReference type="SAM" id="Coils"/>
    </source>
</evidence>
<dbReference type="EMBL" id="CACRXK020013885">
    <property type="protein sequence ID" value="CAB4025903.1"/>
    <property type="molecule type" value="Genomic_DNA"/>
</dbReference>
<feature type="compositionally biased region" description="Basic and acidic residues" evidence="2">
    <location>
        <begin position="397"/>
        <end position="411"/>
    </location>
</feature>
<evidence type="ECO:0000313" key="3">
    <source>
        <dbReference type="EMBL" id="CAB4025903.1"/>
    </source>
</evidence>
<feature type="region of interest" description="Disordered" evidence="2">
    <location>
        <begin position="250"/>
        <end position="270"/>
    </location>
</feature>
<evidence type="ECO:0000256" key="2">
    <source>
        <dbReference type="SAM" id="MobiDB-lite"/>
    </source>
</evidence>
<comment type="caution">
    <text evidence="3">The sequence shown here is derived from an EMBL/GenBank/DDBJ whole genome shotgun (WGS) entry which is preliminary data.</text>
</comment>
<dbReference type="Proteomes" id="UP001152795">
    <property type="component" value="Unassembled WGS sequence"/>
</dbReference>
<feature type="compositionally biased region" description="Polar residues" evidence="2">
    <location>
        <begin position="412"/>
        <end position="422"/>
    </location>
</feature>
<dbReference type="Pfam" id="PF03564">
    <property type="entry name" value="DUF1759"/>
    <property type="match status" value="1"/>
</dbReference>
<dbReference type="PROSITE" id="PS50158">
    <property type="entry name" value="ZF_CCHC"/>
    <property type="match status" value="1"/>
</dbReference>
<protein>
    <submittedName>
        <fullName evidence="3">PREDICTED: uncharacterized protein LOC107348660</fullName>
    </submittedName>
</protein>
<dbReference type="AlphaFoldDB" id="A0A7D9L5X8"/>
<gene>
    <name evidence="3" type="ORF">PACLA_8A079750</name>
</gene>
<dbReference type="GO" id="GO:0003676">
    <property type="term" value="F:nucleic acid binding"/>
    <property type="evidence" value="ECO:0007669"/>
    <property type="project" value="InterPro"/>
</dbReference>